<dbReference type="InterPro" id="IPR018060">
    <property type="entry name" value="HTH_AraC"/>
</dbReference>
<evidence type="ECO:0000256" key="1">
    <source>
        <dbReference type="ARBA" id="ARBA00023015"/>
    </source>
</evidence>
<name>A0A2V3ZPH1_9GAMM</name>
<dbReference type="EMBL" id="QFWX01000001">
    <property type="protein sequence ID" value="PXX93415.1"/>
    <property type="molecule type" value="Genomic_DNA"/>
</dbReference>
<dbReference type="GO" id="GO:0003700">
    <property type="term" value="F:DNA-binding transcription factor activity"/>
    <property type="evidence" value="ECO:0007669"/>
    <property type="project" value="InterPro"/>
</dbReference>
<reference evidence="5 6" key="2">
    <citation type="submission" date="2018-06" db="EMBL/GenBank/DDBJ databases">
        <title>Marinobactersediminissp. nov, a moderately halophilic bacterium isolated from marine solar saltern.</title>
        <authorList>
            <person name="Zhang Y."/>
        </authorList>
    </citation>
    <scope>NUCLEOTIDE SEQUENCE [LARGE SCALE GENOMIC DNA]</scope>
    <source>
        <strain evidence="5 6">F01</strain>
    </source>
</reference>
<dbReference type="RefSeq" id="WP_114611342.1">
    <property type="nucleotide sequence ID" value="NZ_QFWX01000001.1"/>
</dbReference>
<dbReference type="SMART" id="SM00342">
    <property type="entry name" value="HTH_ARAC"/>
    <property type="match status" value="1"/>
</dbReference>
<dbReference type="PANTHER" id="PTHR47894:SF1">
    <property type="entry name" value="HTH-TYPE TRANSCRIPTIONAL REGULATOR VQSM"/>
    <property type="match status" value="1"/>
</dbReference>
<keyword evidence="2" id="KW-0238">DNA-binding</keyword>
<evidence type="ECO:0000313" key="6">
    <source>
        <dbReference type="Proteomes" id="UP000253987"/>
    </source>
</evidence>
<dbReference type="Pfam" id="PF12833">
    <property type="entry name" value="HTH_18"/>
    <property type="match status" value="1"/>
</dbReference>
<proteinExistence type="predicted"/>
<dbReference type="AlphaFoldDB" id="A0A2V3ZPH1"/>
<comment type="caution">
    <text evidence="5">The sequence shown here is derived from an EMBL/GenBank/DDBJ whole genome shotgun (WGS) entry which is preliminary data.</text>
</comment>
<evidence type="ECO:0000313" key="5">
    <source>
        <dbReference type="EMBL" id="PXX93415.1"/>
    </source>
</evidence>
<gene>
    <name evidence="5" type="ORF">DIT71_01010</name>
</gene>
<organism evidence="5 6">
    <name type="scientific">Marinobacter vulgaris</name>
    <dbReference type="NCBI Taxonomy" id="1928331"/>
    <lineage>
        <taxon>Bacteria</taxon>
        <taxon>Pseudomonadati</taxon>
        <taxon>Pseudomonadota</taxon>
        <taxon>Gammaproteobacteria</taxon>
        <taxon>Pseudomonadales</taxon>
        <taxon>Marinobacteraceae</taxon>
        <taxon>Marinobacter</taxon>
    </lineage>
</organism>
<dbReference type="PANTHER" id="PTHR47894">
    <property type="entry name" value="HTH-TYPE TRANSCRIPTIONAL REGULATOR GADX"/>
    <property type="match status" value="1"/>
</dbReference>
<feature type="domain" description="HTH araC/xylS-type" evidence="4">
    <location>
        <begin position="243"/>
        <end position="341"/>
    </location>
</feature>
<evidence type="ECO:0000256" key="2">
    <source>
        <dbReference type="ARBA" id="ARBA00023125"/>
    </source>
</evidence>
<dbReference type="PROSITE" id="PS01124">
    <property type="entry name" value="HTH_ARAC_FAMILY_2"/>
    <property type="match status" value="1"/>
</dbReference>
<dbReference type="GO" id="GO:0005829">
    <property type="term" value="C:cytosol"/>
    <property type="evidence" value="ECO:0007669"/>
    <property type="project" value="TreeGrafter"/>
</dbReference>
<dbReference type="OrthoDB" id="5582699at2"/>
<sequence>MARVIRVTGAWTGLLGDWLDREGLDAAPLRIALARWASRDSVPVPVWRNLLSQGLALMPGRVAPELGVGTCVLPGHVGVLGYLVLASDTLGEALLAYQRYEALFYGASLAEIEVIGDTVEMRWPPLDTKLGQQADGAAIAALVTFMRRQIDQPPPPSAVSFLESVDGETARAYEAFFGCPVTWKDSHVRVRFPLHHLSIPMPRRDPTLRELLDRQARALVRVLPAEVDAKPGQRRGNNSGTDRQLQQVLLKLLTDGEPTLARAASDMHMAPRTLQRRLARHQLSWQQWLDRSREQLARQYLADPSLTLTDIALLLGFSEQSAFTRAYRRWTGKPPGRERRQALSD</sequence>
<protein>
    <submittedName>
        <fullName evidence="5">AraC family transcriptional regulator</fullName>
    </submittedName>
</protein>
<dbReference type="InterPro" id="IPR032687">
    <property type="entry name" value="AraC-type_N"/>
</dbReference>
<dbReference type="SUPFAM" id="SSF46689">
    <property type="entry name" value="Homeodomain-like"/>
    <property type="match status" value="1"/>
</dbReference>
<evidence type="ECO:0000256" key="3">
    <source>
        <dbReference type="ARBA" id="ARBA00023163"/>
    </source>
</evidence>
<accession>A0A2V3ZPH1</accession>
<evidence type="ECO:0000259" key="4">
    <source>
        <dbReference type="PROSITE" id="PS01124"/>
    </source>
</evidence>
<keyword evidence="3" id="KW-0804">Transcription</keyword>
<dbReference type="Pfam" id="PF12625">
    <property type="entry name" value="Arabinose_bd"/>
    <property type="match status" value="1"/>
</dbReference>
<reference evidence="6" key="1">
    <citation type="submission" date="2018-05" db="EMBL/GenBank/DDBJ databases">
        <authorList>
            <person name="Lu D."/>
        </authorList>
    </citation>
    <scope>NUCLEOTIDE SEQUENCE [LARGE SCALE GENOMIC DNA]</scope>
    <source>
        <strain evidence="6">F01</strain>
    </source>
</reference>
<dbReference type="InterPro" id="IPR009057">
    <property type="entry name" value="Homeodomain-like_sf"/>
</dbReference>
<keyword evidence="6" id="KW-1185">Reference proteome</keyword>
<dbReference type="GO" id="GO:0000976">
    <property type="term" value="F:transcription cis-regulatory region binding"/>
    <property type="evidence" value="ECO:0007669"/>
    <property type="project" value="TreeGrafter"/>
</dbReference>
<dbReference type="Proteomes" id="UP000253987">
    <property type="component" value="Unassembled WGS sequence"/>
</dbReference>
<keyword evidence="1" id="KW-0805">Transcription regulation</keyword>
<dbReference type="Gene3D" id="1.10.10.60">
    <property type="entry name" value="Homeodomain-like"/>
    <property type="match status" value="1"/>
</dbReference>